<sequence>MNKKWFLLLASLMLSALMVAGCGANDDPAPPANENQEQAPLEDDLQDAEENMEEPFEDAEQNMEGTEENMEEPFEDPDNDGNDEMDPNPAED</sequence>
<gene>
    <name evidence="3" type="ORF">SAMN05192533_103205</name>
</gene>
<protein>
    <submittedName>
        <fullName evidence="3">Uncharacterized protein</fullName>
    </submittedName>
</protein>
<feature type="chain" id="PRO_5038967218" evidence="2">
    <location>
        <begin position="25"/>
        <end position="92"/>
    </location>
</feature>
<dbReference type="EMBL" id="FOBW01000003">
    <property type="protein sequence ID" value="SEM51453.1"/>
    <property type="molecule type" value="Genomic_DNA"/>
</dbReference>
<dbReference type="RefSeq" id="WP_090742331.1">
    <property type="nucleotide sequence ID" value="NZ_FOBW01000003.1"/>
</dbReference>
<feature type="signal peptide" evidence="2">
    <location>
        <begin position="1"/>
        <end position="24"/>
    </location>
</feature>
<keyword evidence="2" id="KW-0732">Signal</keyword>
<feature type="compositionally biased region" description="Acidic residues" evidence="1">
    <location>
        <begin position="40"/>
        <end position="92"/>
    </location>
</feature>
<accession>A0A1H7YZL7</accession>
<evidence type="ECO:0000256" key="2">
    <source>
        <dbReference type="SAM" id="SignalP"/>
    </source>
</evidence>
<evidence type="ECO:0000313" key="4">
    <source>
        <dbReference type="Proteomes" id="UP000198553"/>
    </source>
</evidence>
<evidence type="ECO:0000256" key="1">
    <source>
        <dbReference type="SAM" id="MobiDB-lite"/>
    </source>
</evidence>
<name>A0A1H7YZL7_9BACI</name>
<dbReference type="AlphaFoldDB" id="A0A1H7YZL7"/>
<organism evidence="3 4">
    <name type="scientific">Mesobacillus persicus</name>
    <dbReference type="NCBI Taxonomy" id="930146"/>
    <lineage>
        <taxon>Bacteria</taxon>
        <taxon>Bacillati</taxon>
        <taxon>Bacillota</taxon>
        <taxon>Bacilli</taxon>
        <taxon>Bacillales</taxon>
        <taxon>Bacillaceae</taxon>
        <taxon>Mesobacillus</taxon>
    </lineage>
</organism>
<evidence type="ECO:0000313" key="3">
    <source>
        <dbReference type="EMBL" id="SEM51453.1"/>
    </source>
</evidence>
<keyword evidence="4" id="KW-1185">Reference proteome</keyword>
<dbReference type="PROSITE" id="PS51257">
    <property type="entry name" value="PROKAR_LIPOPROTEIN"/>
    <property type="match status" value="1"/>
</dbReference>
<proteinExistence type="predicted"/>
<reference evidence="4" key="1">
    <citation type="submission" date="2016-10" db="EMBL/GenBank/DDBJ databases">
        <authorList>
            <person name="Varghese N."/>
            <person name="Submissions S."/>
        </authorList>
    </citation>
    <scope>NUCLEOTIDE SEQUENCE [LARGE SCALE GENOMIC DNA]</scope>
    <source>
        <strain evidence="4">B48,IBRC-M 10115,DSM 25386,CECT 8001</strain>
    </source>
</reference>
<dbReference type="Proteomes" id="UP000198553">
    <property type="component" value="Unassembled WGS sequence"/>
</dbReference>
<feature type="region of interest" description="Disordered" evidence="1">
    <location>
        <begin position="21"/>
        <end position="92"/>
    </location>
</feature>